<dbReference type="InterPro" id="IPR023198">
    <property type="entry name" value="PGP-like_dom2"/>
</dbReference>
<dbReference type="Gene3D" id="1.10.150.240">
    <property type="entry name" value="Putative phosphatase, domain 2"/>
    <property type="match status" value="1"/>
</dbReference>
<dbReference type="InterPro" id="IPR006439">
    <property type="entry name" value="HAD-SF_hydro_IA"/>
</dbReference>
<sequence length="206" mass="23145">MDSIIFDVDGTLWDSTEIVAESWDEYLHNKEHMNITITAERLMGLFGQPLPAIAAQLLPDKTEAEQLRIIDACCQAEHEALLKTCAPLYEDLEKTLKALSEKYPLYIVSNCQAGYIEVFLKSSGLGKYFRGHLCFGDTGLEKHDTILKLMDTYHLKDTVYVGDTMGDFLSCRKAGIPFVFASYGFGDVPEPDYRISRPADLTKLFG</sequence>
<dbReference type="SUPFAM" id="SSF56784">
    <property type="entry name" value="HAD-like"/>
    <property type="match status" value="1"/>
</dbReference>
<dbReference type="EC" id="3.1.3.18" evidence="1"/>
<dbReference type="PANTHER" id="PTHR43434:SF1">
    <property type="entry name" value="PHOSPHOGLYCOLATE PHOSPHATASE"/>
    <property type="match status" value="1"/>
</dbReference>
<reference evidence="1 2" key="1">
    <citation type="submission" date="2024-06" db="EMBL/GenBank/DDBJ databases">
        <title>Genomic Encyclopedia of Type Strains, Phase IV (KMG-IV): sequencing the most valuable type-strain genomes for metagenomic binning, comparative biology and taxonomic classification.</title>
        <authorList>
            <person name="Goeker M."/>
        </authorList>
    </citation>
    <scope>NUCLEOTIDE SEQUENCE [LARGE SCALE GENOMIC DNA]</scope>
    <source>
        <strain evidence="1 2">DSM 29492</strain>
    </source>
</reference>
<evidence type="ECO:0000313" key="1">
    <source>
        <dbReference type="EMBL" id="MET3750785.1"/>
    </source>
</evidence>
<dbReference type="Pfam" id="PF13419">
    <property type="entry name" value="HAD_2"/>
    <property type="match status" value="1"/>
</dbReference>
<organism evidence="1 2">
    <name type="scientific">Blautia caecimuris</name>
    <dbReference type="NCBI Taxonomy" id="1796615"/>
    <lineage>
        <taxon>Bacteria</taxon>
        <taxon>Bacillati</taxon>
        <taxon>Bacillota</taxon>
        <taxon>Clostridia</taxon>
        <taxon>Lachnospirales</taxon>
        <taxon>Lachnospiraceae</taxon>
        <taxon>Blautia</taxon>
    </lineage>
</organism>
<dbReference type="InterPro" id="IPR036412">
    <property type="entry name" value="HAD-like_sf"/>
</dbReference>
<dbReference type="Proteomes" id="UP001549106">
    <property type="component" value="Unassembled WGS sequence"/>
</dbReference>
<accession>A0ABV2M2U0</accession>
<dbReference type="RefSeq" id="WP_257464769.1">
    <property type="nucleotide sequence ID" value="NZ_BAABXP010000001.1"/>
</dbReference>
<dbReference type="Gene3D" id="3.40.50.1000">
    <property type="entry name" value="HAD superfamily/HAD-like"/>
    <property type="match status" value="1"/>
</dbReference>
<evidence type="ECO:0000313" key="2">
    <source>
        <dbReference type="Proteomes" id="UP001549106"/>
    </source>
</evidence>
<keyword evidence="2" id="KW-1185">Reference proteome</keyword>
<dbReference type="SFLD" id="SFLDG01129">
    <property type="entry name" value="C1.5:_HAD__Beta-PGM__Phosphata"/>
    <property type="match status" value="1"/>
</dbReference>
<dbReference type="InterPro" id="IPR023214">
    <property type="entry name" value="HAD_sf"/>
</dbReference>
<keyword evidence="1" id="KW-0378">Hydrolase</keyword>
<dbReference type="SFLD" id="SFLDS00003">
    <property type="entry name" value="Haloacid_Dehalogenase"/>
    <property type="match status" value="1"/>
</dbReference>
<proteinExistence type="predicted"/>
<dbReference type="PANTHER" id="PTHR43434">
    <property type="entry name" value="PHOSPHOGLYCOLATE PHOSPHATASE"/>
    <property type="match status" value="1"/>
</dbReference>
<protein>
    <submittedName>
        <fullName evidence="1">Phosphoglycolate phosphatase</fullName>
        <ecNumber evidence="1">3.1.3.18</ecNumber>
    </submittedName>
</protein>
<dbReference type="InterPro" id="IPR041492">
    <property type="entry name" value="HAD_2"/>
</dbReference>
<dbReference type="EMBL" id="JBEPMJ010000014">
    <property type="protein sequence ID" value="MET3750785.1"/>
    <property type="molecule type" value="Genomic_DNA"/>
</dbReference>
<name>A0ABV2M2U0_9FIRM</name>
<gene>
    <name evidence="1" type="ORF">ABID24_002038</name>
</gene>
<dbReference type="GO" id="GO:0008967">
    <property type="term" value="F:phosphoglycolate phosphatase activity"/>
    <property type="evidence" value="ECO:0007669"/>
    <property type="project" value="UniProtKB-EC"/>
</dbReference>
<dbReference type="InterPro" id="IPR050155">
    <property type="entry name" value="HAD-like_hydrolase_sf"/>
</dbReference>
<comment type="caution">
    <text evidence="1">The sequence shown here is derived from an EMBL/GenBank/DDBJ whole genome shotgun (WGS) entry which is preliminary data.</text>
</comment>
<dbReference type="NCBIfam" id="TIGR01549">
    <property type="entry name" value="HAD-SF-IA-v1"/>
    <property type="match status" value="1"/>
</dbReference>